<dbReference type="Proteomes" id="UP000199077">
    <property type="component" value="Chromosome I"/>
</dbReference>
<reference evidence="2" key="1">
    <citation type="submission" date="2016-10" db="EMBL/GenBank/DDBJ databases">
        <authorList>
            <person name="Varghese N."/>
            <person name="Submissions S."/>
        </authorList>
    </citation>
    <scope>NUCLEOTIDE SEQUENCE [LARGE SCALE GENOMIC DNA]</scope>
    <source>
        <strain evidence="2">DSM 22329</strain>
    </source>
</reference>
<keyword evidence="2" id="KW-1185">Reference proteome</keyword>
<accession>A0A1H0U741</accession>
<evidence type="ECO:0008006" key="3">
    <source>
        <dbReference type="Google" id="ProtNLM"/>
    </source>
</evidence>
<dbReference type="PROSITE" id="PS51318">
    <property type="entry name" value="TAT"/>
    <property type="match status" value="1"/>
</dbReference>
<dbReference type="AlphaFoldDB" id="A0A1H0U741"/>
<evidence type="ECO:0000313" key="2">
    <source>
        <dbReference type="Proteomes" id="UP000199077"/>
    </source>
</evidence>
<dbReference type="RefSeq" id="WP_197674720.1">
    <property type="nucleotide sequence ID" value="NZ_LT629711.1"/>
</dbReference>
<evidence type="ECO:0000313" key="1">
    <source>
        <dbReference type="EMBL" id="SDP61979.1"/>
    </source>
</evidence>
<protein>
    <recommendedName>
        <fullName evidence="3">Phosphoesterase</fullName>
    </recommendedName>
</protein>
<dbReference type="SUPFAM" id="SSF89550">
    <property type="entry name" value="PHP domain-like"/>
    <property type="match status" value="1"/>
</dbReference>
<sequence length="515" mass="56206">MSHAHEDGHSHEHGQAPQDGWEAMEAADPKAAPPSRRQLLKYGGVGATLAAASAALPTPAFAAGSDTSSRRSGGRAWRAGDHHIHSEYSGRFDTTKNPPTFTKGADAVYPIVANAIMAKSFGLAWVMCTDHGGPTHSKVNLELAYPDLLKSRDLVPEVLQFWGMEFDAPQMDHHTLMIPRRNNEAQLLYDLESRYAKLDAFPSDPSRDTEAKMVEFLNYADNMASKPLVIAHHASRSATGLGVWGQDTPREFRNNQDAAPTVYVGFEGAPGHQAGPLNGGARGAYGNYPTHGGYDQMTAMVGGLWDSLLGEGRKWWITATSDSHVHWTRGGSDFWPGEYSKTYVDARQDYADIMDGLRTGRIFVTTGDLIAGLDVTASHAGRVATVGQTVTVKRGRDNDVEIEIRFKPPQGKNGNGDRPRVNRVDIIAGDVTGPVTNRDAAANATTKVVARYGTGDFRRRGDEYVIRHTLRDVTSKGYVRVRGTSTDEIEPAADGLESPWDDLWFYSNPVFIDVT</sequence>
<proteinExistence type="predicted"/>
<dbReference type="InterPro" id="IPR006311">
    <property type="entry name" value="TAT_signal"/>
</dbReference>
<dbReference type="InterPro" id="IPR016195">
    <property type="entry name" value="Pol/histidinol_Pase-like"/>
</dbReference>
<gene>
    <name evidence="1" type="ORF">SAMN04489867_3167</name>
</gene>
<dbReference type="STRING" id="443156.SAMN04489867_3167"/>
<organism evidence="1 2">
    <name type="scientific">Pedococcus dokdonensis</name>
    <dbReference type="NCBI Taxonomy" id="443156"/>
    <lineage>
        <taxon>Bacteria</taxon>
        <taxon>Bacillati</taxon>
        <taxon>Actinomycetota</taxon>
        <taxon>Actinomycetes</taxon>
        <taxon>Micrococcales</taxon>
        <taxon>Intrasporangiaceae</taxon>
        <taxon>Pedococcus</taxon>
    </lineage>
</organism>
<name>A0A1H0U741_9MICO</name>
<dbReference type="EMBL" id="LT629711">
    <property type="protein sequence ID" value="SDP61979.1"/>
    <property type="molecule type" value="Genomic_DNA"/>
</dbReference>
<dbReference type="Gene3D" id="3.20.20.140">
    <property type="entry name" value="Metal-dependent hydrolases"/>
    <property type="match status" value="1"/>
</dbReference>